<evidence type="ECO:0000313" key="2">
    <source>
        <dbReference type="EMBL" id="MBN7801236.1"/>
    </source>
</evidence>
<protein>
    <submittedName>
        <fullName evidence="2">DUF4231 domain-containing protein</fullName>
    </submittedName>
</protein>
<dbReference type="InterPro" id="IPR025325">
    <property type="entry name" value="DUF4231"/>
</dbReference>
<dbReference type="RefSeq" id="WP_206569207.1">
    <property type="nucleotide sequence ID" value="NZ_JAFKCW010000002.1"/>
</dbReference>
<feature type="transmembrane region" description="Helical" evidence="1">
    <location>
        <begin position="76"/>
        <end position="96"/>
    </location>
</feature>
<name>A0ABS3BPP3_9BACT</name>
<keyword evidence="1" id="KW-0472">Membrane</keyword>
<evidence type="ECO:0000256" key="1">
    <source>
        <dbReference type="SAM" id="Phobius"/>
    </source>
</evidence>
<dbReference type="NCBIfam" id="NF033634">
    <property type="entry name" value="SLATT_1"/>
    <property type="match status" value="1"/>
</dbReference>
<reference evidence="2 3" key="1">
    <citation type="submission" date="2021-03" db="EMBL/GenBank/DDBJ databases">
        <title>novel species isolated from a fishpond in China.</title>
        <authorList>
            <person name="Lu H."/>
            <person name="Cai Z."/>
        </authorList>
    </citation>
    <scope>NUCLEOTIDE SEQUENCE [LARGE SCALE GENOMIC DNA]</scope>
    <source>
        <strain evidence="2 3">JCM 31546</strain>
    </source>
</reference>
<sequence>MEPVEYLTKMLNPSLSNEQRIVIANRQLENLIEHFDRKADKAKRWFHIYKYTSIVLVGATSVIASLELILKDQFPLWLLPVVSAAATIVVAFLGATNAQRLWVNSKTTGQRLVVERFLFNQKAGKYKKLMEDAERIRLFSEQMIQIWNEGHGKWEQTVNEG</sequence>
<feature type="transmembrane region" description="Helical" evidence="1">
    <location>
        <begin position="48"/>
        <end position="70"/>
    </location>
</feature>
<proteinExistence type="predicted"/>
<dbReference type="Pfam" id="PF14015">
    <property type="entry name" value="DUF4231"/>
    <property type="match status" value="1"/>
</dbReference>
<evidence type="ECO:0000313" key="3">
    <source>
        <dbReference type="Proteomes" id="UP000664698"/>
    </source>
</evidence>
<keyword evidence="1" id="KW-1133">Transmembrane helix</keyword>
<accession>A0ABS3BPP3</accession>
<comment type="caution">
    <text evidence="2">The sequence shown here is derived from an EMBL/GenBank/DDBJ whole genome shotgun (WGS) entry which is preliminary data.</text>
</comment>
<gene>
    <name evidence="2" type="ORF">J0A67_10205</name>
</gene>
<keyword evidence="3" id="KW-1185">Reference proteome</keyword>
<organism evidence="2 3">
    <name type="scientific">Algoriphagus aestuariicola</name>
    <dbReference type="NCBI Taxonomy" id="1852016"/>
    <lineage>
        <taxon>Bacteria</taxon>
        <taxon>Pseudomonadati</taxon>
        <taxon>Bacteroidota</taxon>
        <taxon>Cytophagia</taxon>
        <taxon>Cytophagales</taxon>
        <taxon>Cyclobacteriaceae</taxon>
        <taxon>Algoriphagus</taxon>
    </lineage>
</organism>
<dbReference type="EMBL" id="JAFKCW010000002">
    <property type="protein sequence ID" value="MBN7801236.1"/>
    <property type="molecule type" value="Genomic_DNA"/>
</dbReference>
<dbReference type="Proteomes" id="UP000664698">
    <property type="component" value="Unassembled WGS sequence"/>
</dbReference>
<keyword evidence="1" id="KW-0812">Transmembrane</keyword>